<protein>
    <submittedName>
        <fullName evidence="1">Unannotated protein</fullName>
    </submittedName>
</protein>
<accession>A0A6J7BIP9</accession>
<proteinExistence type="predicted"/>
<dbReference type="EMBL" id="CAFBAA010000062">
    <property type="protein sequence ID" value="CAB4845432.1"/>
    <property type="molecule type" value="Genomic_DNA"/>
</dbReference>
<gene>
    <name evidence="1" type="ORF">UFOPK3266_01603</name>
</gene>
<reference evidence="1" key="1">
    <citation type="submission" date="2020-05" db="EMBL/GenBank/DDBJ databases">
        <authorList>
            <person name="Chiriac C."/>
            <person name="Salcher M."/>
            <person name="Ghai R."/>
            <person name="Kavagutti S V."/>
        </authorList>
    </citation>
    <scope>NUCLEOTIDE SEQUENCE</scope>
</reference>
<sequence length="93" mass="9486">MSGFSTKTPPVPALPAEVVQVIEVAETTDKPVHRKPRTLTVAPATKPVPVIVIAVPPAVLPDAGATVVIVGVDIAMYVNPPVSVATSPGPFVT</sequence>
<organism evidence="1">
    <name type="scientific">freshwater metagenome</name>
    <dbReference type="NCBI Taxonomy" id="449393"/>
    <lineage>
        <taxon>unclassified sequences</taxon>
        <taxon>metagenomes</taxon>
        <taxon>ecological metagenomes</taxon>
    </lineage>
</organism>
<name>A0A6J7BIP9_9ZZZZ</name>
<dbReference type="AlphaFoldDB" id="A0A6J7BIP9"/>
<evidence type="ECO:0000313" key="1">
    <source>
        <dbReference type="EMBL" id="CAB4845432.1"/>
    </source>
</evidence>